<comment type="similarity">
    <text evidence="1">Belongs to the LysR transcriptional regulatory family.</text>
</comment>
<dbReference type="Gene3D" id="3.40.190.290">
    <property type="match status" value="1"/>
</dbReference>
<dbReference type="RefSeq" id="WP_086383802.1">
    <property type="nucleotide sequence ID" value="NZ_NBTY01000201.1"/>
</dbReference>
<evidence type="ECO:0000256" key="1">
    <source>
        <dbReference type="ARBA" id="ARBA00009437"/>
    </source>
</evidence>
<dbReference type="Pfam" id="PF03466">
    <property type="entry name" value="LysR_substrate"/>
    <property type="match status" value="1"/>
</dbReference>
<dbReference type="PANTHER" id="PTHR30537">
    <property type="entry name" value="HTH-TYPE TRANSCRIPTIONAL REGULATOR"/>
    <property type="match status" value="1"/>
</dbReference>
<dbReference type="FunFam" id="1.10.10.10:FF:000001">
    <property type="entry name" value="LysR family transcriptional regulator"/>
    <property type="match status" value="1"/>
</dbReference>
<dbReference type="GO" id="GO:0043565">
    <property type="term" value="F:sequence-specific DNA binding"/>
    <property type="evidence" value="ECO:0007669"/>
    <property type="project" value="TreeGrafter"/>
</dbReference>
<protein>
    <submittedName>
        <fullName evidence="6">Transcriptional regulator, LysR family</fullName>
    </submittedName>
</protein>
<comment type="caution">
    <text evidence="6">The sequence shown here is derived from an EMBL/GenBank/DDBJ whole genome shotgun (WGS) entry which is preliminary data.</text>
</comment>
<dbReference type="AlphaFoldDB" id="A0A242M5E7"/>
<evidence type="ECO:0000256" key="2">
    <source>
        <dbReference type="ARBA" id="ARBA00023015"/>
    </source>
</evidence>
<dbReference type="InterPro" id="IPR000847">
    <property type="entry name" value="LysR_HTH_N"/>
</dbReference>
<keyword evidence="3" id="KW-0238">DNA-binding</keyword>
<dbReference type="Gene3D" id="1.10.10.10">
    <property type="entry name" value="Winged helix-like DNA-binding domain superfamily/Winged helix DNA-binding domain"/>
    <property type="match status" value="1"/>
</dbReference>
<proteinExistence type="inferred from homology"/>
<accession>A0A242M5E7</accession>
<dbReference type="InterPro" id="IPR005119">
    <property type="entry name" value="LysR_subst-bd"/>
</dbReference>
<dbReference type="Proteomes" id="UP000194546">
    <property type="component" value="Unassembled WGS sequence"/>
</dbReference>
<evidence type="ECO:0000256" key="3">
    <source>
        <dbReference type="ARBA" id="ARBA00023125"/>
    </source>
</evidence>
<dbReference type="GO" id="GO:0006351">
    <property type="term" value="P:DNA-templated transcription"/>
    <property type="evidence" value="ECO:0007669"/>
    <property type="project" value="TreeGrafter"/>
</dbReference>
<dbReference type="CDD" id="cd08474">
    <property type="entry name" value="PBP2_CrgA_like_5"/>
    <property type="match status" value="1"/>
</dbReference>
<evidence type="ECO:0000313" key="7">
    <source>
        <dbReference type="Proteomes" id="UP000194546"/>
    </source>
</evidence>
<dbReference type="PRINTS" id="PR00039">
    <property type="entry name" value="HTHLYSR"/>
</dbReference>
<dbReference type="EMBL" id="NBTY01000201">
    <property type="protein sequence ID" value="OTP66419.1"/>
    <property type="molecule type" value="Genomic_DNA"/>
</dbReference>
<keyword evidence="2" id="KW-0805">Transcription regulation</keyword>
<dbReference type="InterPro" id="IPR036388">
    <property type="entry name" value="WH-like_DNA-bd_sf"/>
</dbReference>
<evidence type="ECO:0000259" key="5">
    <source>
        <dbReference type="PROSITE" id="PS50931"/>
    </source>
</evidence>
<dbReference type="PROSITE" id="PS50931">
    <property type="entry name" value="HTH_LYSR"/>
    <property type="match status" value="1"/>
</dbReference>
<organism evidence="6 7">
    <name type="scientific">Caballeronia sordidicola</name>
    <name type="common">Burkholderia sordidicola</name>
    <dbReference type="NCBI Taxonomy" id="196367"/>
    <lineage>
        <taxon>Bacteria</taxon>
        <taxon>Pseudomonadati</taxon>
        <taxon>Pseudomonadota</taxon>
        <taxon>Betaproteobacteria</taxon>
        <taxon>Burkholderiales</taxon>
        <taxon>Burkholderiaceae</taxon>
        <taxon>Caballeronia</taxon>
    </lineage>
</organism>
<dbReference type="InterPro" id="IPR036390">
    <property type="entry name" value="WH_DNA-bd_sf"/>
</dbReference>
<dbReference type="Pfam" id="PF00126">
    <property type="entry name" value="HTH_1"/>
    <property type="match status" value="1"/>
</dbReference>
<name>A0A242M5E7_CABSO</name>
<evidence type="ECO:0000313" key="6">
    <source>
        <dbReference type="EMBL" id="OTP66419.1"/>
    </source>
</evidence>
<dbReference type="PANTHER" id="PTHR30537:SF1">
    <property type="entry name" value="HTH-TYPE TRANSCRIPTIONAL REGULATOR PGRR"/>
    <property type="match status" value="1"/>
</dbReference>
<sequence>MQHEAELHSEPRLSDLLPAIAAFARVAHHASFTRAAVELGVSPSALSQTLRTLESRLGARLLDRSTRRVGLTEIGRRFLQEAQPGLGVLAGAIEGVNEWRDKPAGLLRLNLSRTAADILVMPHLVAFLETFPDITVELHCDNALVELVGGGFDAGIRLGENLAQDVVAVPLGGHHTIVTVGSPRYLDGRALPRKPEDLRAHRCINVRLAGGIYRWEYTHKGRAVDIKVPGPIVTNDGDILLAALRAGAGIACAFEIQVRDDIKAGLLVPLLKPWWPTFPGFYLYYPSRVHVPRKLRVFIEFFQERLNG</sequence>
<gene>
    <name evidence="6" type="ORF">PAMC26510_35185</name>
</gene>
<dbReference type="InterPro" id="IPR058163">
    <property type="entry name" value="LysR-type_TF_proteobact-type"/>
</dbReference>
<reference evidence="6 7" key="1">
    <citation type="submission" date="2017-03" db="EMBL/GenBank/DDBJ databases">
        <title>Genome analysis of strain PAMC 26510.</title>
        <authorList>
            <person name="Oh H.-M."/>
            <person name="Yang J.-A."/>
        </authorList>
    </citation>
    <scope>NUCLEOTIDE SEQUENCE [LARGE SCALE GENOMIC DNA]</scope>
    <source>
        <strain evidence="6 7">PAMC 26510</strain>
    </source>
</reference>
<feature type="domain" description="HTH lysR-type" evidence="5">
    <location>
        <begin position="15"/>
        <end position="72"/>
    </location>
</feature>
<dbReference type="GO" id="GO:0003700">
    <property type="term" value="F:DNA-binding transcription factor activity"/>
    <property type="evidence" value="ECO:0007669"/>
    <property type="project" value="InterPro"/>
</dbReference>
<evidence type="ECO:0000256" key="4">
    <source>
        <dbReference type="ARBA" id="ARBA00023163"/>
    </source>
</evidence>
<dbReference type="SUPFAM" id="SSF46785">
    <property type="entry name" value="Winged helix' DNA-binding domain"/>
    <property type="match status" value="1"/>
</dbReference>
<keyword evidence="4" id="KW-0804">Transcription</keyword>
<dbReference type="SUPFAM" id="SSF53850">
    <property type="entry name" value="Periplasmic binding protein-like II"/>
    <property type="match status" value="1"/>
</dbReference>